<accession>A0A9D4WTJ4</accession>
<gene>
    <name evidence="1" type="ORF">KIW84_053765</name>
</gene>
<dbReference type="Gramene" id="Psat05G0376500-T1">
    <property type="protein sequence ID" value="KAI5407637.1"/>
    <property type="gene ID" value="KIW84_053765"/>
</dbReference>
<keyword evidence="2" id="KW-1185">Reference proteome</keyword>
<comment type="caution">
    <text evidence="1">The sequence shown here is derived from an EMBL/GenBank/DDBJ whole genome shotgun (WGS) entry which is preliminary data.</text>
</comment>
<evidence type="ECO:0000313" key="1">
    <source>
        <dbReference type="EMBL" id="KAI5407637.1"/>
    </source>
</evidence>
<evidence type="ECO:0000313" key="2">
    <source>
        <dbReference type="Proteomes" id="UP001058974"/>
    </source>
</evidence>
<organism evidence="1 2">
    <name type="scientific">Pisum sativum</name>
    <name type="common">Garden pea</name>
    <name type="synonym">Lathyrus oleraceus</name>
    <dbReference type="NCBI Taxonomy" id="3888"/>
    <lineage>
        <taxon>Eukaryota</taxon>
        <taxon>Viridiplantae</taxon>
        <taxon>Streptophyta</taxon>
        <taxon>Embryophyta</taxon>
        <taxon>Tracheophyta</taxon>
        <taxon>Spermatophyta</taxon>
        <taxon>Magnoliopsida</taxon>
        <taxon>eudicotyledons</taxon>
        <taxon>Gunneridae</taxon>
        <taxon>Pentapetalae</taxon>
        <taxon>rosids</taxon>
        <taxon>fabids</taxon>
        <taxon>Fabales</taxon>
        <taxon>Fabaceae</taxon>
        <taxon>Papilionoideae</taxon>
        <taxon>50 kb inversion clade</taxon>
        <taxon>NPAAA clade</taxon>
        <taxon>Hologalegina</taxon>
        <taxon>IRL clade</taxon>
        <taxon>Fabeae</taxon>
        <taxon>Lathyrus</taxon>
    </lineage>
</organism>
<dbReference type="EMBL" id="JAMSHJ010000005">
    <property type="protein sequence ID" value="KAI5407637.1"/>
    <property type="molecule type" value="Genomic_DNA"/>
</dbReference>
<dbReference type="Proteomes" id="UP001058974">
    <property type="component" value="Chromosome 5"/>
</dbReference>
<name>A0A9D4WTJ4_PEA</name>
<dbReference type="AlphaFoldDB" id="A0A9D4WTJ4"/>
<reference evidence="1 2" key="1">
    <citation type="journal article" date="2022" name="Nat. Genet.">
        <title>Improved pea reference genome and pan-genome highlight genomic features and evolutionary characteristics.</title>
        <authorList>
            <person name="Yang T."/>
            <person name="Liu R."/>
            <person name="Luo Y."/>
            <person name="Hu S."/>
            <person name="Wang D."/>
            <person name="Wang C."/>
            <person name="Pandey M.K."/>
            <person name="Ge S."/>
            <person name="Xu Q."/>
            <person name="Li N."/>
            <person name="Li G."/>
            <person name="Huang Y."/>
            <person name="Saxena R.K."/>
            <person name="Ji Y."/>
            <person name="Li M."/>
            <person name="Yan X."/>
            <person name="He Y."/>
            <person name="Liu Y."/>
            <person name="Wang X."/>
            <person name="Xiang C."/>
            <person name="Varshney R.K."/>
            <person name="Ding H."/>
            <person name="Gao S."/>
            <person name="Zong X."/>
        </authorList>
    </citation>
    <scope>NUCLEOTIDE SEQUENCE [LARGE SCALE GENOMIC DNA]</scope>
    <source>
        <strain evidence="1 2">cv. Zhongwan 6</strain>
    </source>
</reference>
<protein>
    <submittedName>
        <fullName evidence="1">Uncharacterized protein</fullName>
    </submittedName>
</protein>
<proteinExistence type="predicted"/>
<sequence length="133" mass="14607">MVMEVGFVTTSTRHILITVIGSFTWCVQYGRRENKIGNTIDEDEKILPNPFQAAIASAIAFSFDATVPLLGVALVRESKVRGFPSSKSATFGRKPSCSGIAPVNSFPLRNKSSKDLILPISNWNYSTYVVPHE</sequence>